<comment type="caution">
    <text evidence="3">The sequence shown here is derived from an EMBL/GenBank/DDBJ whole genome shotgun (WGS) entry which is preliminary data.</text>
</comment>
<sequence>MTTAEQAHLESLLAAAANEPTRAPEFVSELLQATVIVPGLVSEAADGGRTASFAPLVGPGGAPVQPFYTSVERLQETIAAIPGFEARYVGIPCRAFWETTRGATLVLNPHSAHGKEFLPGEVAHLLDGAASVTSRVVERGTEVMVGRPAHVPPGMEDALSALFARHDAVDEAVLGWKVTPSANDQSYLLVVIGAGDVRERVGDDLARSLVMFSQAHPVDVMYTTPGAGHLLSGLAPFYRKAAQRRSLFGRRRT</sequence>
<evidence type="ECO:0000313" key="3">
    <source>
        <dbReference type="EMBL" id="PSL39164.1"/>
    </source>
</evidence>
<name>A0A2P8GYW4_9MICO</name>
<dbReference type="Pfam" id="PF07179">
    <property type="entry name" value="SseB"/>
    <property type="match status" value="1"/>
</dbReference>
<dbReference type="Proteomes" id="UP000268291">
    <property type="component" value="Unassembled WGS sequence"/>
</dbReference>
<accession>A0A2P8GYW4</accession>
<dbReference type="RefSeq" id="WP_106564069.1">
    <property type="nucleotide sequence ID" value="NZ_PYAU01000001.1"/>
</dbReference>
<dbReference type="Proteomes" id="UP000241203">
    <property type="component" value="Unassembled WGS sequence"/>
</dbReference>
<evidence type="ECO:0000259" key="1">
    <source>
        <dbReference type="Pfam" id="PF07179"/>
    </source>
</evidence>
<dbReference type="EMBL" id="RZGY01000001">
    <property type="protein sequence ID" value="RUQ86401.1"/>
    <property type="molecule type" value="Genomic_DNA"/>
</dbReference>
<evidence type="ECO:0000313" key="4">
    <source>
        <dbReference type="EMBL" id="RUQ86401.1"/>
    </source>
</evidence>
<gene>
    <name evidence="3" type="ORF">CLV49_2798</name>
    <name evidence="4" type="ORF">ELQ93_05245</name>
</gene>
<proteinExistence type="predicted"/>
<dbReference type="EMBL" id="PYAU01000001">
    <property type="protein sequence ID" value="PSL39164.1"/>
    <property type="molecule type" value="Genomic_DNA"/>
</dbReference>
<dbReference type="Pfam" id="PF14581">
    <property type="entry name" value="SseB_C"/>
    <property type="match status" value="1"/>
</dbReference>
<reference evidence="4 6" key="2">
    <citation type="submission" date="2018-12" db="EMBL/GenBank/DDBJ databases">
        <authorList>
            <person name="hu s."/>
            <person name="Xu Y."/>
            <person name="Xu B."/>
            <person name="Li F."/>
        </authorList>
    </citation>
    <scope>NUCLEOTIDE SEQUENCE [LARGE SCALE GENOMIC DNA]</scope>
    <source>
        <strain evidence="4 6">KSW2-17</strain>
    </source>
</reference>
<feature type="domain" description="SseB protein N-terminal" evidence="1">
    <location>
        <begin position="9"/>
        <end position="123"/>
    </location>
</feature>
<evidence type="ECO:0000313" key="6">
    <source>
        <dbReference type="Proteomes" id="UP000268291"/>
    </source>
</evidence>
<feature type="domain" description="SseB protein C-terminal" evidence="2">
    <location>
        <begin position="137"/>
        <end position="240"/>
    </location>
</feature>
<evidence type="ECO:0000259" key="2">
    <source>
        <dbReference type="Pfam" id="PF14581"/>
    </source>
</evidence>
<dbReference type="OrthoDB" id="5622177at2"/>
<reference evidence="3 5" key="1">
    <citation type="submission" date="2018-03" db="EMBL/GenBank/DDBJ databases">
        <title>Genomic Encyclopedia of Archaeal and Bacterial Type Strains, Phase II (KMG-II): from individual species to whole genera.</title>
        <authorList>
            <person name="Goeker M."/>
        </authorList>
    </citation>
    <scope>NUCLEOTIDE SEQUENCE [LARGE SCALE GENOMIC DNA]</scope>
    <source>
        <strain evidence="3 5">DSM 21548</strain>
    </source>
</reference>
<evidence type="ECO:0000313" key="5">
    <source>
        <dbReference type="Proteomes" id="UP000241203"/>
    </source>
</evidence>
<keyword evidence="6" id="KW-1185">Reference proteome</keyword>
<dbReference type="InterPro" id="IPR027945">
    <property type="entry name" value="SseB_C"/>
</dbReference>
<protein>
    <submittedName>
        <fullName evidence="3">Type III secretion system (T3SS) SseB-like protein</fullName>
    </submittedName>
</protein>
<dbReference type="AlphaFoldDB" id="A0A2P8GYW4"/>
<organism evidence="3 5">
    <name type="scientific">Labedella gwakjiensis</name>
    <dbReference type="NCBI Taxonomy" id="390269"/>
    <lineage>
        <taxon>Bacteria</taxon>
        <taxon>Bacillati</taxon>
        <taxon>Actinomycetota</taxon>
        <taxon>Actinomycetes</taxon>
        <taxon>Micrococcales</taxon>
        <taxon>Microbacteriaceae</taxon>
        <taxon>Labedella</taxon>
    </lineage>
</organism>
<dbReference type="InterPro" id="IPR009839">
    <property type="entry name" value="SseB_N"/>
</dbReference>